<proteinExistence type="predicted"/>
<dbReference type="KEGG" id="dli:dnl_54490"/>
<evidence type="ECO:0000313" key="2">
    <source>
        <dbReference type="Proteomes" id="UP000663720"/>
    </source>
</evidence>
<evidence type="ECO:0000313" key="1">
    <source>
        <dbReference type="EMBL" id="QTA83056.1"/>
    </source>
</evidence>
<accession>A0A975BCW9</accession>
<dbReference type="Gene3D" id="1.25.40.10">
    <property type="entry name" value="Tetratricopeptide repeat domain"/>
    <property type="match status" value="1"/>
</dbReference>
<protein>
    <submittedName>
        <fullName evidence="1">Tetratricopeptide-like domain-containing protein</fullName>
    </submittedName>
</protein>
<dbReference type="SUPFAM" id="SSF48452">
    <property type="entry name" value="TPR-like"/>
    <property type="match status" value="1"/>
</dbReference>
<reference evidence="1" key="1">
    <citation type="journal article" date="2021" name="Microb. Physiol.">
        <title>Proteogenomic Insights into the Physiology of Marine, Sulfate-Reducing, Filamentous Desulfonema limicola and Desulfonema magnum.</title>
        <authorList>
            <person name="Schnaars V."/>
            <person name="Wohlbrand L."/>
            <person name="Scheve S."/>
            <person name="Hinrichs C."/>
            <person name="Reinhardt R."/>
            <person name="Rabus R."/>
        </authorList>
    </citation>
    <scope>NUCLEOTIDE SEQUENCE</scope>
    <source>
        <strain evidence="1">5ac10</strain>
    </source>
</reference>
<keyword evidence="2" id="KW-1185">Reference proteome</keyword>
<name>A0A975BCW9_9BACT</name>
<organism evidence="1 2">
    <name type="scientific">Desulfonema limicola</name>
    <dbReference type="NCBI Taxonomy" id="45656"/>
    <lineage>
        <taxon>Bacteria</taxon>
        <taxon>Pseudomonadati</taxon>
        <taxon>Thermodesulfobacteriota</taxon>
        <taxon>Desulfobacteria</taxon>
        <taxon>Desulfobacterales</taxon>
        <taxon>Desulfococcaceae</taxon>
        <taxon>Desulfonema</taxon>
    </lineage>
</organism>
<dbReference type="Proteomes" id="UP000663720">
    <property type="component" value="Chromosome"/>
</dbReference>
<dbReference type="AlphaFoldDB" id="A0A975BCW9"/>
<dbReference type="InterPro" id="IPR011990">
    <property type="entry name" value="TPR-like_helical_dom_sf"/>
</dbReference>
<dbReference type="EMBL" id="CP061799">
    <property type="protein sequence ID" value="QTA83056.1"/>
    <property type="molecule type" value="Genomic_DNA"/>
</dbReference>
<sequence>MAVVAVPKKKTNEILNKLFEIFSTGLYDDFTLTWCKAEAEKLKRQDVFLEDVYNILGMLACIEGDIDNMHSYYRSALGYSGNSFFSLSNYSASLVKSTLYKEAYEYALKAFEIEKSDEIILDALIYMSYLLQKKEFTEYIQIYKKIFGKDHKVFSTMSLILRNVAVPVSYAAQYSKIIDIIEKCVPGLEKCFAYPLFIELELMQAVDGVDERWTGWIISIDSIETGLDKMDLFHDWCIDKQVDKGVDNFHFNIDFLGA</sequence>
<gene>
    <name evidence="1" type="ORF">dnl_54490</name>
</gene>